<evidence type="ECO:0000259" key="10">
    <source>
        <dbReference type="PROSITE" id="PS50893"/>
    </source>
</evidence>
<dbReference type="Proteomes" id="UP000018227">
    <property type="component" value="Unassembled WGS sequence"/>
</dbReference>
<dbReference type="Gene3D" id="3.40.50.300">
    <property type="entry name" value="P-loop containing nucleotide triphosphate hydrolases"/>
    <property type="match status" value="1"/>
</dbReference>
<evidence type="ECO:0000256" key="9">
    <source>
        <dbReference type="SAM" id="Phobius"/>
    </source>
</evidence>
<keyword evidence="6 12" id="KW-0067">ATP-binding</keyword>
<protein>
    <submittedName>
        <fullName evidence="12">ABC transporter, ATP-binding protein</fullName>
    </submittedName>
</protein>
<dbReference type="PANTHER" id="PTHR24221">
    <property type="entry name" value="ATP-BINDING CASSETTE SUB-FAMILY B"/>
    <property type="match status" value="1"/>
</dbReference>
<comment type="subcellular location">
    <subcellularLocation>
        <location evidence="1">Cell membrane</location>
        <topology evidence="1">Multi-pass membrane protein</topology>
    </subcellularLocation>
</comment>
<sequence length="578" mass="64492">MKVLKGHMRQVVFSILMAIVGVGFSIIPYYALADIVVKMMNVEVISGERVFANYHYVNDLVLIFAGLILSIIFHEISTLTSHNLAFRIIESERKRLVGKLGRLSMGEIETKSSGQWSQFMVETLDKLEQPIAHVIPEVLANVIIPIVIVVIIFTLDWRIGVANLLTLPVGFFFSTLMMSGYAERSKRYQEASKAMNTSIVEYIRGIQVIKAFNKSASSYGKFKEAVNNNRDAMLDWYLHVCFATTAAMESFPSTLLFVLPTTFYLYMTGSITIQVVVMGILLSYASYRPLIKAMSHADTMANVGVILNEINKVMELPELKRGDKELSVSSYDVKFDNVSFSYDGEKKVFENLSFTAKEKKLTAIVGYSGGGKSTIAKLIAGFWNVNSGHIYIGNADLSQMPLSQNMDLVTYVSQENFLFRKSILENMRYAKADASLEEVQEACKKASCHDFIMSLPDGYNTVVGDSGDTLSGGERQRITIARALLKDSPIVLLDEATAYSDPDNEAEIQRSINELIKSKTVIMIAHRLSTIINADNILVIDKGRIESQGTHKELLSNSPVYKELWEAHMGADEKGEVR</sequence>
<keyword evidence="2" id="KW-0813">Transport</keyword>
<dbReference type="Pfam" id="PF00005">
    <property type="entry name" value="ABC_tran"/>
    <property type="match status" value="1"/>
</dbReference>
<keyword evidence="5" id="KW-0547">Nucleotide-binding</keyword>
<proteinExistence type="predicted"/>
<evidence type="ECO:0000256" key="8">
    <source>
        <dbReference type="ARBA" id="ARBA00023136"/>
    </source>
</evidence>
<dbReference type="GO" id="GO:0005886">
    <property type="term" value="C:plasma membrane"/>
    <property type="evidence" value="ECO:0007669"/>
    <property type="project" value="UniProtKB-SubCell"/>
</dbReference>
<keyword evidence="7 9" id="KW-1133">Transmembrane helix</keyword>
<evidence type="ECO:0000256" key="3">
    <source>
        <dbReference type="ARBA" id="ARBA00022475"/>
    </source>
</evidence>
<dbReference type="SMART" id="SM00382">
    <property type="entry name" value="AAA"/>
    <property type="match status" value="1"/>
</dbReference>
<dbReference type="GO" id="GO:0034040">
    <property type="term" value="F:ATPase-coupled lipid transmembrane transporter activity"/>
    <property type="evidence" value="ECO:0007669"/>
    <property type="project" value="TreeGrafter"/>
</dbReference>
<dbReference type="GO" id="GO:0140359">
    <property type="term" value="F:ABC-type transporter activity"/>
    <property type="evidence" value="ECO:0007669"/>
    <property type="project" value="InterPro"/>
</dbReference>
<dbReference type="SUPFAM" id="SSF52540">
    <property type="entry name" value="P-loop containing nucleoside triphosphate hydrolases"/>
    <property type="match status" value="1"/>
</dbReference>
<evidence type="ECO:0000256" key="4">
    <source>
        <dbReference type="ARBA" id="ARBA00022692"/>
    </source>
</evidence>
<evidence type="ECO:0000256" key="2">
    <source>
        <dbReference type="ARBA" id="ARBA00022448"/>
    </source>
</evidence>
<dbReference type="Gene3D" id="1.20.1560.10">
    <property type="entry name" value="ABC transporter type 1, transmembrane domain"/>
    <property type="match status" value="1"/>
</dbReference>
<evidence type="ECO:0000256" key="1">
    <source>
        <dbReference type="ARBA" id="ARBA00004651"/>
    </source>
</evidence>
<dbReference type="PROSITE" id="PS50893">
    <property type="entry name" value="ABC_TRANSPORTER_2"/>
    <property type="match status" value="1"/>
</dbReference>
<gene>
    <name evidence="12" type="ORF">GCWU0000282_002752</name>
</gene>
<name>V2XID5_9FIRM</name>
<dbReference type="Pfam" id="PF00664">
    <property type="entry name" value="ABC_membrane"/>
    <property type="match status" value="1"/>
</dbReference>
<evidence type="ECO:0000313" key="13">
    <source>
        <dbReference type="Proteomes" id="UP000018227"/>
    </source>
</evidence>
<comment type="caution">
    <text evidence="12">The sequence shown here is derived from an EMBL/GenBank/DDBJ whole genome shotgun (WGS) entry which is preliminary data.</text>
</comment>
<dbReference type="PROSITE" id="PS00211">
    <property type="entry name" value="ABC_TRANSPORTER_1"/>
    <property type="match status" value="1"/>
</dbReference>
<reference evidence="12 13" key="1">
    <citation type="submission" date="2013-06" db="EMBL/GenBank/DDBJ databases">
        <authorList>
            <person name="Weinstock G."/>
            <person name="Sodergren E."/>
            <person name="Clifton S."/>
            <person name="Fulton L."/>
            <person name="Fulton B."/>
            <person name="Courtney L."/>
            <person name="Fronick C."/>
            <person name="Harrison M."/>
            <person name="Strong C."/>
            <person name="Farmer C."/>
            <person name="Delahaunty K."/>
            <person name="Markovic C."/>
            <person name="Hall O."/>
            <person name="Minx P."/>
            <person name="Tomlinson C."/>
            <person name="Mitreva M."/>
            <person name="Nelson J."/>
            <person name="Hou S."/>
            <person name="Wollam A."/>
            <person name="Pepin K.H."/>
            <person name="Johnson M."/>
            <person name="Bhonagiri V."/>
            <person name="Nash W.E."/>
            <person name="Warren W."/>
            <person name="Chinwalla A."/>
            <person name="Mardis E.R."/>
            <person name="Wilson R.K."/>
        </authorList>
    </citation>
    <scope>NUCLEOTIDE SEQUENCE [LARGE SCALE GENOMIC DNA]</scope>
    <source>
        <strain evidence="12 13">ATCC 51271</strain>
    </source>
</reference>
<dbReference type="AlphaFoldDB" id="V2XID5"/>
<dbReference type="RefSeq" id="WP_023355596.1">
    <property type="nucleotide sequence ID" value="NZ_KI535370.1"/>
</dbReference>
<keyword evidence="4 9" id="KW-0812">Transmembrane</keyword>
<dbReference type="InterPro" id="IPR017871">
    <property type="entry name" value="ABC_transporter-like_CS"/>
</dbReference>
<dbReference type="OrthoDB" id="9762778at2"/>
<evidence type="ECO:0000259" key="11">
    <source>
        <dbReference type="PROSITE" id="PS50929"/>
    </source>
</evidence>
<keyword evidence="3" id="KW-1003">Cell membrane</keyword>
<keyword evidence="8 9" id="KW-0472">Membrane</keyword>
<feature type="domain" description="ABC transmembrane type-1" evidence="11">
    <location>
        <begin position="12"/>
        <end position="302"/>
    </location>
</feature>
<evidence type="ECO:0000256" key="6">
    <source>
        <dbReference type="ARBA" id="ARBA00022840"/>
    </source>
</evidence>
<dbReference type="PROSITE" id="PS50929">
    <property type="entry name" value="ABC_TM1F"/>
    <property type="match status" value="1"/>
</dbReference>
<feature type="transmembrane region" description="Helical" evidence="9">
    <location>
        <begin position="12"/>
        <end position="32"/>
    </location>
</feature>
<dbReference type="SUPFAM" id="SSF90123">
    <property type="entry name" value="ABC transporter transmembrane region"/>
    <property type="match status" value="1"/>
</dbReference>
<keyword evidence="13" id="KW-1185">Reference proteome</keyword>
<dbReference type="InterPro" id="IPR003439">
    <property type="entry name" value="ABC_transporter-like_ATP-bd"/>
</dbReference>
<feature type="transmembrane region" description="Helical" evidence="9">
    <location>
        <begin position="161"/>
        <end position="182"/>
    </location>
</feature>
<evidence type="ECO:0000256" key="7">
    <source>
        <dbReference type="ARBA" id="ARBA00022989"/>
    </source>
</evidence>
<organism evidence="12 13">
    <name type="scientific">Catonella morbi ATCC 51271</name>
    <dbReference type="NCBI Taxonomy" id="592026"/>
    <lineage>
        <taxon>Bacteria</taxon>
        <taxon>Bacillati</taxon>
        <taxon>Bacillota</taxon>
        <taxon>Clostridia</taxon>
        <taxon>Lachnospirales</taxon>
        <taxon>Lachnospiraceae</taxon>
        <taxon>Catonella</taxon>
    </lineage>
</organism>
<dbReference type="GO" id="GO:0016887">
    <property type="term" value="F:ATP hydrolysis activity"/>
    <property type="evidence" value="ECO:0007669"/>
    <property type="project" value="InterPro"/>
</dbReference>
<dbReference type="GO" id="GO:0005524">
    <property type="term" value="F:ATP binding"/>
    <property type="evidence" value="ECO:0007669"/>
    <property type="project" value="UniProtKB-KW"/>
</dbReference>
<feature type="transmembrane region" description="Helical" evidence="9">
    <location>
        <begin position="263"/>
        <end position="285"/>
    </location>
</feature>
<dbReference type="InterPro" id="IPR011527">
    <property type="entry name" value="ABC1_TM_dom"/>
</dbReference>
<evidence type="ECO:0000313" key="12">
    <source>
        <dbReference type="EMBL" id="ESL01934.1"/>
    </source>
</evidence>
<dbReference type="InterPro" id="IPR039421">
    <property type="entry name" value="Type_1_exporter"/>
</dbReference>
<feature type="transmembrane region" description="Helical" evidence="9">
    <location>
        <begin position="134"/>
        <end position="155"/>
    </location>
</feature>
<dbReference type="InterPro" id="IPR027417">
    <property type="entry name" value="P-loop_NTPase"/>
</dbReference>
<dbReference type="PANTHER" id="PTHR24221:SF397">
    <property type="entry name" value="ABC TRANSPORTER, ATP-BINDING TRANSMEMBRANE PROTEIN"/>
    <property type="match status" value="1"/>
</dbReference>
<accession>V2XID5</accession>
<dbReference type="STRING" id="592026.GCWU0000282_002752"/>
<feature type="transmembrane region" description="Helical" evidence="9">
    <location>
        <begin position="60"/>
        <end position="86"/>
    </location>
</feature>
<dbReference type="InterPro" id="IPR003593">
    <property type="entry name" value="AAA+_ATPase"/>
</dbReference>
<feature type="transmembrane region" description="Helical" evidence="9">
    <location>
        <begin position="236"/>
        <end position="257"/>
    </location>
</feature>
<evidence type="ECO:0000256" key="5">
    <source>
        <dbReference type="ARBA" id="ARBA00022741"/>
    </source>
</evidence>
<dbReference type="EMBL" id="ACIL03000017">
    <property type="protein sequence ID" value="ESL01934.1"/>
    <property type="molecule type" value="Genomic_DNA"/>
</dbReference>
<dbReference type="FunFam" id="3.40.50.300:FF:000221">
    <property type="entry name" value="Multidrug ABC transporter ATP-binding protein"/>
    <property type="match status" value="1"/>
</dbReference>
<dbReference type="HOGENOM" id="CLU_000604_84_9_9"/>
<feature type="domain" description="ABC transporter" evidence="10">
    <location>
        <begin position="333"/>
        <end position="567"/>
    </location>
</feature>
<dbReference type="eggNOG" id="COG1132">
    <property type="taxonomic scope" value="Bacteria"/>
</dbReference>
<dbReference type="InterPro" id="IPR036640">
    <property type="entry name" value="ABC1_TM_sf"/>
</dbReference>